<keyword evidence="7" id="KW-0234">DNA repair</keyword>
<keyword evidence="4 11" id="KW-0489">Methyltransferase</keyword>
<evidence type="ECO:0000256" key="7">
    <source>
        <dbReference type="ARBA" id="ARBA00023204"/>
    </source>
</evidence>
<dbReference type="EC" id="2.1.1.63" evidence="3"/>
<keyword evidence="6" id="KW-0227">DNA damage</keyword>
<feature type="domain" description="Methylated-DNA-[protein]-cysteine S-methyltransferase DNA binding" evidence="9">
    <location>
        <begin position="87"/>
        <end position="167"/>
    </location>
</feature>
<comment type="similarity">
    <text evidence="2">Belongs to the MGMT family.</text>
</comment>
<dbReference type="GO" id="GO:0006281">
    <property type="term" value="P:DNA repair"/>
    <property type="evidence" value="ECO:0007669"/>
    <property type="project" value="UniProtKB-KW"/>
</dbReference>
<keyword evidence="5 11" id="KW-0808">Transferase</keyword>
<evidence type="ECO:0000256" key="8">
    <source>
        <dbReference type="ARBA" id="ARBA00049348"/>
    </source>
</evidence>
<sequence>MNQLSLSQLGSPLGDLLLVTDEQQVLHALGFADQRWHLRRGLRERYGVDALREIPPPEPIARALGRYFADELTALESLPTATEGTELQGRVWAALQRIPCGTTTSYGKLAKELGFQDPRAAIDIGAAIGANPIAIVVPCHRVIANNGDLKGFAWGLPRKQWLLEHEKALPTKRVAPRTEMLPGF</sequence>
<dbReference type="Pfam" id="PF01035">
    <property type="entry name" value="DNA_binding_1"/>
    <property type="match status" value="1"/>
</dbReference>
<dbReference type="PROSITE" id="PS00374">
    <property type="entry name" value="MGMT"/>
    <property type="match status" value="1"/>
</dbReference>
<dbReference type="RefSeq" id="WP_146648981.1">
    <property type="nucleotide sequence ID" value="NZ_CP012333.1"/>
</dbReference>
<proteinExistence type="inferred from homology"/>
<evidence type="ECO:0000259" key="10">
    <source>
        <dbReference type="Pfam" id="PF02870"/>
    </source>
</evidence>
<dbReference type="GO" id="GO:0003908">
    <property type="term" value="F:methylated-DNA-[protein]-cysteine S-methyltransferase activity"/>
    <property type="evidence" value="ECO:0007669"/>
    <property type="project" value="UniProtKB-EC"/>
</dbReference>
<comment type="catalytic activity">
    <reaction evidence="8">
        <text>a 6-O-methyl-2'-deoxyguanosine in DNA + L-cysteinyl-[protein] = S-methyl-L-cysteinyl-[protein] + a 2'-deoxyguanosine in DNA</text>
        <dbReference type="Rhea" id="RHEA:24000"/>
        <dbReference type="Rhea" id="RHEA-COMP:10131"/>
        <dbReference type="Rhea" id="RHEA-COMP:10132"/>
        <dbReference type="Rhea" id="RHEA-COMP:11367"/>
        <dbReference type="Rhea" id="RHEA-COMP:11368"/>
        <dbReference type="ChEBI" id="CHEBI:29950"/>
        <dbReference type="ChEBI" id="CHEBI:82612"/>
        <dbReference type="ChEBI" id="CHEBI:85445"/>
        <dbReference type="ChEBI" id="CHEBI:85448"/>
        <dbReference type="EC" id="2.1.1.63"/>
    </reaction>
</comment>
<evidence type="ECO:0000259" key="9">
    <source>
        <dbReference type="Pfam" id="PF01035"/>
    </source>
</evidence>
<dbReference type="InterPro" id="IPR036631">
    <property type="entry name" value="MGMT_N_sf"/>
</dbReference>
<dbReference type="InterPro" id="IPR014048">
    <property type="entry name" value="MethylDNA_cys_MeTrfase_DNA-bd"/>
</dbReference>
<dbReference type="PANTHER" id="PTHR10815">
    <property type="entry name" value="METHYLATED-DNA--PROTEIN-CYSTEINE METHYLTRANSFERASE"/>
    <property type="match status" value="1"/>
</dbReference>
<evidence type="ECO:0000256" key="6">
    <source>
        <dbReference type="ARBA" id="ARBA00022763"/>
    </source>
</evidence>
<evidence type="ECO:0000256" key="2">
    <source>
        <dbReference type="ARBA" id="ARBA00008711"/>
    </source>
</evidence>
<name>A0A0K1PX16_9BACT</name>
<dbReference type="InterPro" id="IPR001497">
    <property type="entry name" value="MethylDNA_cys_MeTrfase_AS"/>
</dbReference>
<organism evidence="11 12">
    <name type="scientific">Labilithrix luteola</name>
    <dbReference type="NCBI Taxonomy" id="1391654"/>
    <lineage>
        <taxon>Bacteria</taxon>
        <taxon>Pseudomonadati</taxon>
        <taxon>Myxococcota</taxon>
        <taxon>Polyangia</taxon>
        <taxon>Polyangiales</taxon>
        <taxon>Labilitrichaceae</taxon>
        <taxon>Labilithrix</taxon>
    </lineage>
</organism>
<dbReference type="InterPro" id="IPR008332">
    <property type="entry name" value="MethylG_MeTrfase_N"/>
</dbReference>
<dbReference type="InterPro" id="IPR036388">
    <property type="entry name" value="WH-like_DNA-bd_sf"/>
</dbReference>
<comment type="catalytic activity">
    <reaction evidence="1">
        <text>a 4-O-methyl-thymidine in DNA + L-cysteinyl-[protein] = a thymidine in DNA + S-methyl-L-cysteinyl-[protein]</text>
        <dbReference type="Rhea" id="RHEA:53428"/>
        <dbReference type="Rhea" id="RHEA-COMP:10131"/>
        <dbReference type="Rhea" id="RHEA-COMP:10132"/>
        <dbReference type="Rhea" id="RHEA-COMP:13555"/>
        <dbReference type="Rhea" id="RHEA-COMP:13556"/>
        <dbReference type="ChEBI" id="CHEBI:29950"/>
        <dbReference type="ChEBI" id="CHEBI:82612"/>
        <dbReference type="ChEBI" id="CHEBI:137386"/>
        <dbReference type="ChEBI" id="CHEBI:137387"/>
        <dbReference type="EC" id="2.1.1.63"/>
    </reaction>
</comment>
<dbReference type="STRING" id="1391654.AKJ09_04585"/>
<feature type="domain" description="Methylguanine DNA methyltransferase ribonuclease-like" evidence="10">
    <location>
        <begin position="11"/>
        <end position="81"/>
    </location>
</feature>
<dbReference type="OrthoDB" id="9802228at2"/>
<gene>
    <name evidence="11" type="ORF">AKJ09_04585</name>
</gene>
<accession>A0A0K1PX16</accession>
<dbReference type="GO" id="GO:0032259">
    <property type="term" value="P:methylation"/>
    <property type="evidence" value="ECO:0007669"/>
    <property type="project" value="UniProtKB-KW"/>
</dbReference>
<protein>
    <recommendedName>
        <fullName evidence="3">methylated-DNA--[protein]-cysteine S-methyltransferase</fullName>
        <ecNumber evidence="3">2.1.1.63</ecNumber>
    </recommendedName>
</protein>
<dbReference type="PATRIC" id="fig|1391654.3.peg.4650"/>
<evidence type="ECO:0000256" key="5">
    <source>
        <dbReference type="ARBA" id="ARBA00022679"/>
    </source>
</evidence>
<dbReference type="SUPFAM" id="SSF46767">
    <property type="entry name" value="Methylated DNA-protein cysteine methyltransferase, C-terminal domain"/>
    <property type="match status" value="1"/>
</dbReference>
<dbReference type="KEGG" id="llu:AKJ09_04585"/>
<dbReference type="InterPro" id="IPR036217">
    <property type="entry name" value="MethylDNA_cys_MeTrfase_DNAb"/>
</dbReference>
<evidence type="ECO:0000256" key="3">
    <source>
        <dbReference type="ARBA" id="ARBA00011918"/>
    </source>
</evidence>
<evidence type="ECO:0000313" key="12">
    <source>
        <dbReference type="Proteomes" id="UP000064967"/>
    </source>
</evidence>
<dbReference type="Proteomes" id="UP000064967">
    <property type="component" value="Chromosome"/>
</dbReference>
<evidence type="ECO:0000256" key="1">
    <source>
        <dbReference type="ARBA" id="ARBA00001286"/>
    </source>
</evidence>
<dbReference type="FunFam" id="1.10.10.10:FF:000214">
    <property type="entry name" value="Methylated-DNA--protein-cysteine methyltransferase"/>
    <property type="match status" value="1"/>
</dbReference>
<dbReference type="CDD" id="cd06445">
    <property type="entry name" value="ATase"/>
    <property type="match status" value="1"/>
</dbReference>
<dbReference type="AlphaFoldDB" id="A0A0K1PX16"/>
<dbReference type="PANTHER" id="PTHR10815:SF5">
    <property type="entry name" value="METHYLATED-DNA--PROTEIN-CYSTEINE METHYLTRANSFERASE"/>
    <property type="match status" value="1"/>
</dbReference>
<dbReference type="EMBL" id="CP012333">
    <property type="protein sequence ID" value="AKU97921.1"/>
    <property type="molecule type" value="Genomic_DNA"/>
</dbReference>
<dbReference type="Gene3D" id="1.10.10.10">
    <property type="entry name" value="Winged helix-like DNA-binding domain superfamily/Winged helix DNA-binding domain"/>
    <property type="match status" value="1"/>
</dbReference>
<evidence type="ECO:0000313" key="11">
    <source>
        <dbReference type="EMBL" id="AKU97921.1"/>
    </source>
</evidence>
<reference evidence="11 12" key="1">
    <citation type="submission" date="2015-08" db="EMBL/GenBank/DDBJ databases">
        <authorList>
            <person name="Babu N.S."/>
            <person name="Beckwith C.J."/>
            <person name="Beseler K.G."/>
            <person name="Brison A."/>
            <person name="Carone J.V."/>
            <person name="Caskin T.P."/>
            <person name="Diamond M."/>
            <person name="Durham M.E."/>
            <person name="Foxe J.M."/>
            <person name="Go M."/>
            <person name="Henderson B.A."/>
            <person name="Jones I.B."/>
            <person name="McGettigan J.A."/>
            <person name="Micheletti S.J."/>
            <person name="Nasrallah M.E."/>
            <person name="Ortiz D."/>
            <person name="Piller C.R."/>
            <person name="Privatt S.R."/>
            <person name="Schneider S.L."/>
            <person name="Sharp S."/>
            <person name="Smith T.C."/>
            <person name="Stanton J.D."/>
            <person name="Ullery H.E."/>
            <person name="Wilson R.J."/>
            <person name="Serrano M.G."/>
            <person name="Buck G."/>
            <person name="Lee V."/>
            <person name="Wang Y."/>
            <person name="Carvalho R."/>
            <person name="Voegtly L."/>
            <person name="Shi R."/>
            <person name="Duckworth R."/>
            <person name="Johnson A."/>
            <person name="Loviza R."/>
            <person name="Walstead R."/>
            <person name="Shah Z."/>
            <person name="Kiflezghi M."/>
            <person name="Wade K."/>
            <person name="Ball S.L."/>
            <person name="Bradley K.W."/>
            <person name="Asai D.J."/>
            <person name="Bowman C.A."/>
            <person name="Russell D.A."/>
            <person name="Pope W.H."/>
            <person name="Jacobs-Sera D."/>
            <person name="Hendrix R.W."/>
            <person name="Hatfull G.F."/>
        </authorList>
    </citation>
    <scope>NUCLEOTIDE SEQUENCE [LARGE SCALE GENOMIC DNA]</scope>
    <source>
        <strain evidence="11 12">DSM 27648</strain>
    </source>
</reference>
<dbReference type="Pfam" id="PF02870">
    <property type="entry name" value="Methyltransf_1N"/>
    <property type="match status" value="1"/>
</dbReference>
<keyword evidence="12" id="KW-1185">Reference proteome</keyword>
<evidence type="ECO:0000256" key="4">
    <source>
        <dbReference type="ARBA" id="ARBA00022603"/>
    </source>
</evidence>
<dbReference type="NCBIfam" id="TIGR00589">
    <property type="entry name" value="ogt"/>
    <property type="match status" value="1"/>
</dbReference>
<dbReference type="SUPFAM" id="SSF53155">
    <property type="entry name" value="Methylated DNA-protein cysteine methyltransferase domain"/>
    <property type="match status" value="1"/>
</dbReference>